<feature type="compositionally biased region" description="Basic residues" evidence="5">
    <location>
        <begin position="203"/>
        <end position="223"/>
    </location>
</feature>
<organism evidence="7 8">
    <name type="scientific">Ananas comosus</name>
    <name type="common">Pineapple</name>
    <name type="synonym">Ananas ananas</name>
    <dbReference type="NCBI Taxonomy" id="4615"/>
    <lineage>
        <taxon>Eukaryota</taxon>
        <taxon>Viridiplantae</taxon>
        <taxon>Streptophyta</taxon>
        <taxon>Embryophyta</taxon>
        <taxon>Tracheophyta</taxon>
        <taxon>Spermatophyta</taxon>
        <taxon>Magnoliopsida</taxon>
        <taxon>Liliopsida</taxon>
        <taxon>Poales</taxon>
        <taxon>Bromeliaceae</taxon>
        <taxon>Bromelioideae</taxon>
        <taxon>Ananas</taxon>
    </lineage>
</organism>
<dbReference type="InterPro" id="IPR003689">
    <property type="entry name" value="ZIP"/>
</dbReference>
<dbReference type="OrthoDB" id="448280at2759"/>
<evidence type="ECO:0000313" key="7">
    <source>
        <dbReference type="Proteomes" id="UP000515123"/>
    </source>
</evidence>
<evidence type="ECO:0000256" key="2">
    <source>
        <dbReference type="ARBA" id="ARBA00022692"/>
    </source>
</evidence>
<dbReference type="Pfam" id="PF02535">
    <property type="entry name" value="Zip"/>
    <property type="match status" value="1"/>
</dbReference>
<reference evidence="8" key="2">
    <citation type="submission" date="2025-08" db="UniProtKB">
        <authorList>
            <consortium name="RefSeq"/>
        </authorList>
    </citation>
    <scope>IDENTIFICATION</scope>
    <source>
        <tissue evidence="8">Leaf</tissue>
    </source>
</reference>
<dbReference type="GO" id="GO:0005385">
    <property type="term" value="F:zinc ion transmembrane transporter activity"/>
    <property type="evidence" value="ECO:0007669"/>
    <property type="project" value="TreeGrafter"/>
</dbReference>
<dbReference type="PANTHER" id="PTHR11040:SF44">
    <property type="entry name" value="PROTEIN ZNTC-RELATED"/>
    <property type="match status" value="1"/>
</dbReference>
<accession>A0A6P5GHF3</accession>
<evidence type="ECO:0000256" key="1">
    <source>
        <dbReference type="ARBA" id="ARBA00004651"/>
    </source>
</evidence>
<keyword evidence="4 6" id="KW-0472">Membrane</keyword>
<feature type="region of interest" description="Disordered" evidence="5">
    <location>
        <begin position="203"/>
        <end position="232"/>
    </location>
</feature>
<evidence type="ECO:0000256" key="3">
    <source>
        <dbReference type="ARBA" id="ARBA00022989"/>
    </source>
</evidence>
<sequence>MTMPLLSSSALLVISLSLLLCRLQQRCISVSAPIPRRSLRCCSLGAGVPTSSPTPPPPCRRLPLPAGRKRRRLLSTESGFFALAKTFAAGIILATGFVHMLHDVEAALTDPCLLRFPWRCFPFSGFVAMAAALATLVLDFLVTQFYERKHRAAATAETDATAEDDEGRSITTAALEPPVDEDENEGFAKGGNAMHIVRMRAHAAAHGHSHHHHGHAHGHAHRHAHEDGDEGQVSLHLRHIVAPQVLDLKSKPPLLAVHIILSLMTIIK</sequence>
<evidence type="ECO:0000313" key="8">
    <source>
        <dbReference type="RefSeq" id="XP_020104765.1"/>
    </source>
</evidence>
<evidence type="ECO:0000256" key="6">
    <source>
        <dbReference type="SAM" id="Phobius"/>
    </source>
</evidence>
<dbReference type="GeneID" id="109721527"/>
<dbReference type="Proteomes" id="UP000515123">
    <property type="component" value="Linkage group 15"/>
</dbReference>
<keyword evidence="7" id="KW-1185">Reference proteome</keyword>
<feature type="transmembrane region" description="Helical" evidence="6">
    <location>
        <begin position="6"/>
        <end position="23"/>
    </location>
</feature>
<protein>
    <submittedName>
        <fullName evidence="8">Zinc transporter 10-like</fullName>
    </submittedName>
</protein>
<feature type="transmembrane region" description="Helical" evidence="6">
    <location>
        <begin position="78"/>
        <end position="101"/>
    </location>
</feature>
<comment type="subcellular location">
    <subcellularLocation>
        <location evidence="1">Cell membrane</location>
        <topology evidence="1">Multi-pass membrane protein</topology>
    </subcellularLocation>
</comment>
<dbReference type="GO" id="GO:0005886">
    <property type="term" value="C:plasma membrane"/>
    <property type="evidence" value="ECO:0007669"/>
    <property type="project" value="UniProtKB-SubCell"/>
</dbReference>
<proteinExistence type="predicted"/>
<gene>
    <name evidence="8" type="primary">LOC109721527</name>
</gene>
<evidence type="ECO:0000256" key="5">
    <source>
        <dbReference type="SAM" id="MobiDB-lite"/>
    </source>
</evidence>
<dbReference type="AlphaFoldDB" id="A0A6P5GHF3"/>
<dbReference type="PANTHER" id="PTHR11040">
    <property type="entry name" value="ZINC/IRON TRANSPORTER"/>
    <property type="match status" value="1"/>
</dbReference>
<evidence type="ECO:0000256" key="4">
    <source>
        <dbReference type="ARBA" id="ARBA00023136"/>
    </source>
</evidence>
<feature type="transmembrane region" description="Helical" evidence="6">
    <location>
        <begin position="121"/>
        <end position="142"/>
    </location>
</feature>
<dbReference type="RefSeq" id="XP_020104765.1">
    <property type="nucleotide sequence ID" value="XM_020249176.1"/>
</dbReference>
<name>A0A6P5GHF3_ANACO</name>
<keyword evidence="2 6" id="KW-0812">Transmembrane</keyword>
<reference evidence="7" key="1">
    <citation type="journal article" date="2015" name="Nat. Genet.">
        <title>The pineapple genome and the evolution of CAM photosynthesis.</title>
        <authorList>
            <person name="Ming R."/>
            <person name="VanBuren R."/>
            <person name="Wai C.M."/>
            <person name="Tang H."/>
            <person name="Schatz M.C."/>
            <person name="Bowers J.E."/>
            <person name="Lyons E."/>
            <person name="Wang M.L."/>
            <person name="Chen J."/>
            <person name="Biggers E."/>
            <person name="Zhang J."/>
            <person name="Huang L."/>
            <person name="Zhang L."/>
            <person name="Miao W."/>
            <person name="Zhang J."/>
            <person name="Ye Z."/>
            <person name="Miao C."/>
            <person name="Lin Z."/>
            <person name="Wang H."/>
            <person name="Zhou H."/>
            <person name="Yim W.C."/>
            <person name="Priest H.D."/>
            <person name="Zheng C."/>
            <person name="Woodhouse M."/>
            <person name="Edger P.P."/>
            <person name="Guyot R."/>
            <person name="Guo H.B."/>
            <person name="Guo H."/>
            <person name="Zheng G."/>
            <person name="Singh R."/>
            <person name="Sharma A."/>
            <person name="Min X."/>
            <person name="Zheng Y."/>
            <person name="Lee H."/>
            <person name="Gurtowski J."/>
            <person name="Sedlazeck F.J."/>
            <person name="Harkess A."/>
            <person name="McKain M.R."/>
            <person name="Liao Z."/>
            <person name="Fang J."/>
            <person name="Liu J."/>
            <person name="Zhang X."/>
            <person name="Zhang Q."/>
            <person name="Hu W."/>
            <person name="Qin Y."/>
            <person name="Wang K."/>
            <person name="Chen L.Y."/>
            <person name="Shirley N."/>
            <person name="Lin Y.R."/>
            <person name="Liu L.Y."/>
            <person name="Hernandez A.G."/>
            <person name="Wright C.L."/>
            <person name="Bulone V."/>
            <person name="Tuskan G.A."/>
            <person name="Heath K."/>
            <person name="Zee F."/>
            <person name="Moore P.H."/>
            <person name="Sunkar R."/>
            <person name="Leebens-Mack J.H."/>
            <person name="Mockler T."/>
            <person name="Bennetzen J.L."/>
            <person name="Freeling M."/>
            <person name="Sankoff D."/>
            <person name="Paterson A.H."/>
            <person name="Zhu X."/>
            <person name="Yang X."/>
            <person name="Smith J.A."/>
            <person name="Cushman J.C."/>
            <person name="Paull R.E."/>
            <person name="Yu Q."/>
        </authorList>
    </citation>
    <scope>NUCLEOTIDE SEQUENCE [LARGE SCALE GENOMIC DNA]</scope>
    <source>
        <strain evidence="7">cv. F153</strain>
    </source>
</reference>
<keyword evidence="3 6" id="KW-1133">Transmembrane helix</keyword>
<feature type="region of interest" description="Disordered" evidence="5">
    <location>
        <begin position="152"/>
        <end position="186"/>
    </location>
</feature>